<dbReference type="Gene3D" id="3.40.630.30">
    <property type="match status" value="1"/>
</dbReference>
<evidence type="ECO:0000313" key="3">
    <source>
        <dbReference type="Proteomes" id="UP001491310"/>
    </source>
</evidence>
<evidence type="ECO:0000313" key="2">
    <source>
        <dbReference type="EMBL" id="KAK9916667.1"/>
    </source>
</evidence>
<comment type="caution">
    <text evidence="2">The sequence shown here is derived from an EMBL/GenBank/DDBJ whole genome shotgun (WGS) entry which is preliminary data.</text>
</comment>
<sequence>MATTADYWAIAEVHAQSFYPTADWLFGPLLRLDRVCALQMGIDADVKGGQGRFACLLAQSFEAEDNSSFGKPLLGLPGANVPPFFRFLLSEHLQVGFSLSPERLGLLGTVVVDMQGQHLPAERIEKGPFVAHQRQEHVAYISNLAVSPAARRLGVGEKLLKAAEKVAREWGCKTICLHCDPQNEAACGLYNKYQYVKVRTQVNWLSFAGGPSRLQLMQKSIA</sequence>
<dbReference type="PANTHER" id="PTHR47443">
    <property type="entry name" value="ACYL-COA N-ACYLTRANSFERASES (NAT) SUPERFAMILY PROTEIN"/>
    <property type="match status" value="1"/>
</dbReference>
<dbReference type="CDD" id="cd04301">
    <property type="entry name" value="NAT_SF"/>
    <property type="match status" value="1"/>
</dbReference>
<dbReference type="Pfam" id="PF00583">
    <property type="entry name" value="Acetyltransf_1"/>
    <property type="match status" value="1"/>
</dbReference>
<dbReference type="PANTHER" id="PTHR47443:SF3">
    <property type="entry name" value="GCN5-RELATED N-ACETYLTRANSFERASE 4, CHLOROPLASTIC"/>
    <property type="match status" value="1"/>
</dbReference>
<gene>
    <name evidence="2" type="ORF">WJX75_005504</name>
</gene>
<dbReference type="SUPFAM" id="SSF55729">
    <property type="entry name" value="Acyl-CoA N-acyltransferases (Nat)"/>
    <property type="match status" value="1"/>
</dbReference>
<keyword evidence="3" id="KW-1185">Reference proteome</keyword>
<evidence type="ECO:0000259" key="1">
    <source>
        <dbReference type="PROSITE" id="PS51186"/>
    </source>
</evidence>
<dbReference type="EMBL" id="JALJOT010000003">
    <property type="protein sequence ID" value="KAK9916667.1"/>
    <property type="molecule type" value="Genomic_DNA"/>
</dbReference>
<reference evidence="2 3" key="1">
    <citation type="journal article" date="2024" name="Nat. Commun.">
        <title>Phylogenomics reveals the evolutionary origins of lichenization in chlorophyte algae.</title>
        <authorList>
            <person name="Puginier C."/>
            <person name="Libourel C."/>
            <person name="Otte J."/>
            <person name="Skaloud P."/>
            <person name="Haon M."/>
            <person name="Grisel S."/>
            <person name="Petersen M."/>
            <person name="Berrin J.G."/>
            <person name="Delaux P.M."/>
            <person name="Dal Grande F."/>
            <person name="Keller J."/>
        </authorList>
    </citation>
    <scope>NUCLEOTIDE SEQUENCE [LARGE SCALE GENOMIC DNA]</scope>
    <source>
        <strain evidence="2 3">SAG 216-7</strain>
    </source>
</reference>
<dbReference type="PROSITE" id="PS51186">
    <property type="entry name" value="GNAT"/>
    <property type="match status" value="1"/>
</dbReference>
<dbReference type="InterPro" id="IPR016181">
    <property type="entry name" value="Acyl_CoA_acyltransferase"/>
</dbReference>
<name>A0ABR2YYF2_9CHLO</name>
<organism evidence="2 3">
    <name type="scientific">Coccomyxa subellipsoidea</name>
    <dbReference type="NCBI Taxonomy" id="248742"/>
    <lineage>
        <taxon>Eukaryota</taxon>
        <taxon>Viridiplantae</taxon>
        <taxon>Chlorophyta</taxon>
        <taxon>core chlorophytes</taxon>
        <taxon>Trebouxiophyceae</taxon>
        <taxon>Trebouxiophyceae incertae sedis</taxon>
        <taxon>Coccomyxaceae</taxon>
        <taxon>Coccomyxa</taxon>
    </lineage>
</organism>
<protein>
    <recommendedName>
        <fullName evidence="1">N-acetyltransferase domain-containing protein</fullName>
    </recommendedName>
</protein>
<accession>A0ABR2YYF2</accession>
<dbReference type="Proteomes" id="UP001491310">
    <property type="component" value="Unassembled WGS sequence"/>
</dbReference>
<dbReference type="InterPro" id="IPR000182">
    <property type="entry name" value="GNAT_dom"/>
</dbReference>
<feature type="domain" description="N-acetyltransferase" evidence="1">
    <location>
        <begin position="71"/>
        <end position="222"/>
    </location>
</feature>
<proteinExistence type="predicted"/>